<name>A0ABR4A526_9LECA</name>
<gene>
    <name evidence="1" type="ORF">N7G274_006578</name>
</gene>
<reference evidence="1 2" key="1">
    <citation type="submission" date="2024-09" db="EMBL/GenBank/DDBJ databases">
        <title>Rethinking Asexuality: The Enigmatic Case of Functional Sexual Genes in Lepraria (Stereocaulaceae).</title>
        <authorList>
            <person name="Doellman M."/>
            <person name="Sun Y."/>
            <person name="Barcenas-Pena A."/>
            <person name="Lumbsch H.T."/>
            <person name="Grewe F."/>
        </authorList>
    </citation>
    <scope>NUCLEOTIDE SEQUENCE [LARGE SCALE GENOMIC DNA]</scope>
    <source>
        <strain evidence="1 2">Mercado 3170</strain>
    </source>
</reference>
<dbReference type="EMBL" id="JBEFKJ010000020">
    <property type="protein sequence ID" value="KAL2040599.1"/>
    <property type="molecule type" value="Genomic_DNA"/>
</dbReference>
<keyword evidence="2" id="KW-1185">Reference proteome</keyword>
<comment type="caution">
    <text evidence="1">The sequence shown here is derived from an EMBL/GenBank/DDBJ whole genome shotgun (WGS) entry which is preliminary data.</text>
</comment>
<sequence length="173" mass="19206">MRSDPNHGGTIGESIDIVDCWLPADGNASYTYMSGGTKLDAFQSTIVANISEDRPYSKPPVQAQRGFKISGFNKTLGAPGIDAYHISQRTSYRLLATSKKGYMALVSHQIEVEDLKYHLFGGSVLCVLRPKGDEFWLICEAYVHELMDGEAMEMLASGERTVEWINIIQRQSP</sequence>
<evidence type="ECO:0000313" key="2">
    <source>
        <dbReference type="Proteomes" id="UP001590950"/>
    </source>
</evidence>
<organism evidence="1 2">
    <name type="scientific">Stereocaulon virgatum</name>
    <dbReference type="NCBI Taxonomy" id="373712"/>
    <lineage>
        <taxon>Eukaryota</taxon>
        <taxon>Fungi</taxon>
        <taxon>Dikarya</taxon>
        <taxon>Ascomycota</taxon>
        <taxon>Pezizomycotina</taxon>
        <taxon>Lecanoromycetes</taxon>
        <taxon>OSLEUM clade</taxon>
        <taxon>Lecanoromycetidae</taxon>
        <taxon>Lecanorales</taxon>
        <taxon>Lecanorineae</taxon>
        <taxon>Stereocaulaceae</taxon>
        <taxon>Stereocaulon</taxon>
    </lineage>
</organism>
<proteinExistence type="predicted"/>
<protein>
    <submittedName>
        <fullName evidence="1">Uncharacterized protein</fullName>
    </submittedName>
</protein>
<evidence type="ECO:0000313" key="1">
    <source>
        <dbReference type="EMBL" id="KAL2040599.1"/>
    </source>
</evidence>
<accession>A0ABR4A526</accession>
<dbReference type="Proteomes" id="UP001590950">
    <property type="component" value="Unassembled WGS sequence"/>
</dbReference>